<organism evidence="7 8">
    <name type="scientific">Centaurea solstitialis</name>
    <name type="common">yellow star-thistle</name>
    <dbReference type="NCBI Taxonomy" id="347529"/>
    <lineage>
        <taxon>Eukaryota</taxon>
        <taxon>Viridiplantae</taxon>
        <taxon>Streptophyta</taxon>
        <taxon>Embryophyta</taxon>
        <taxon>Tracheophyta</taxon>
        <taxon>Spermatophyta</taxon>
        <taxon>Magnoliopsida</taxon>
        <taxon>eudicotyledons</taxon>
        <taxon>Gunneridae</taxon>
        <taxon>Pentapetalae</taxon>
        <taxon>asterids</taxon>
        <taxon>campanulids</taxon>
        <taxon>Asterales</taxon>
        <taxon>Asteraceae</taxon>
        <taxon>Carduoideae</taxon>
        <taxon>Cardueae</taxon>
        <taxon>Centaureinae</taxon>
        <taxon>Centaurea</taxon>
    </lineage>
</organism>
<feature type="compositionally biased region" description="Polar residues" evidence="3">
    <location>
        <begin position="172"/>
        <end position="185"/>
    </location>
</feature>
<feature type="domain" description="DDE Tnp4" evidence="5">
    <location>
        <begin position="346"/>
        <end position="508"/>
    </location>
</feature>
<comment type="cofactor">
    <cofactor evidence="1">
        <name>a divalent metal cation</name>
        <dbReference type="ChEBI" id="CHEBI:60240"/>
    </cofactor>
</comment>
<dbReference type="InterPro" id="IPR027806">
    <property type="entry name" value="HARBI1_dom"/>
</dbReference>
<feature type="domain" description="DUF8040" evidence="6">
    <location>
        <begin position="279"/>
        <end position="310"/>
    </location>
</feature>
<feature type="domain" description="Myb/SANT-like" evidence="4">
    <location>
        <begin position="17"/>
        <end position="109"/>
    </location>
</feature>
<evidence type="ECO:0008006" key="9">
    <source>
        <dbReference type="Google" id="ProtNLM"/>
    </source>
</evidence>
<dbReference type="EMBL" id="JARYMX010000007">
    <property type="protein sequence ID" value="KAJ9541928.1"/>
    <property type="molecule type" value="Genomic_DNA"/>
</dbReference>
<dbReference type="GO" id="GO:0046872">
    <property type="term" value="F:metal ion binding"/>
    <property type="evidence" value="ECO:0007669"/>
    <property type="project" value="UniProtKB-KW"/>
</dbReference>
<dbReference type="Pfam" id="PF26138">
    <property type="entry name" value="DUF8040"/>
    <property type="match status" value="1"/>
</dbReference>
<proteinExistence type="predicted"/>
<evidence type="ECO:0000259" key="6">
    <source>
        <dbReference type="Pfam" id="PF26138"/>
    </source>
</evidence>
<dbReference type="InterPro" id="IPR058353">
    <property type="entry name" value="DUF8040"/>
</dbReference>
<evidence type="ECO:0000313" key="7">
    <source>
        <dbReference type="EMBL" id="KAJ9541928.1"/>
    </source>
</evidence>
<dbReference type="Pfam" id="PF13359">
    <property type="entry name" value="DDE_Tnp_4"/>
    <property type="match status" value="1"/>
</dbReference>
<keyword evidence="8" id="KW-1185">Reference proteome</keyword>
<feature type="region of interest" description="Disordered" evidence="3">
    <location>
        <begin position="146"/>
        <end position="207"/>
    </location>
</feature>
<dbReference type="PANTHER" id="PTHR31704">
    <property type="entry name" value="MYB/SANT-LIKE DNA-BINDING DOMAIN PROTEIN-RELATED"/>
    <property type="match status" value="1"/>
</dbReference>
<evidence type="ECO:0000259" key="4">
    <source>
        <dbReference type="Pfam" id="PF12776"/>
    </source>
</evidence>
<keyword evidence="2" id="KW-0479">Metal-binding</keyword>
<comment type="caution">
    <text evidence="7">The sequence shown here is derived from an EMBL/GenBank/DDBJ whole genome shotgun (WGS) entry which is preliminary data.</text>
</comment>
<dbReference type="PANTHER" id="PTHR31704:SF48">
    <property type="entry name" value="L10-INTERACTING MYB DOMAIN-CONTAINING PROTEIN-LIKE"/>
    <property type="match status" value="1"/>
</dbReference>
<evidence type="ECO:0000256" key="3">
    <source>
        <dbReference type="SAM" id="MobiDB-lite"/>
    </source>
</evidence>
<name>A0AA38T0J8_9ASTR</name>
<accession>A0AA38T0J8</accession>
<evidence type="ECO:0000259" key="5">
    <source>
        <dbReference type="Pfam" id="PF13359"/>
    </source>
</evidence>
<sequence>MDNVGEGSQQKRRRINWKKESVVRTFLEACIHEIVIHGREGTNLKPSSWKNVAETLKSKHNFIVDQKQMKNHYDYLKAKYNTWVRLKNKTGNVYDPTTNTFNFTEEEWKFEIERCKYVEPLRSTGLLFPDLCVQLFDGVQVTGIESHGPRSSVPDISDPLSDHSSGDVEVVPNTQQTPTPSSGQECDSRPKIQNKKRKSKQASNSQAEADISMAVKAIMEKYSNDVPACLEKLDELGWGTEHPLYHVATFIFSEKADYRKVWLCLKSEGCEGWVRMVGRHNERYRMIKRRFQHSTETIHRYFRQVLRAMMEFAREVVQPMSNEETSHLSERQRNLRRIFPGAIGALDGTLIHAVIPVDQQARYRGRGRGECYQNVLAICDFNMVFTYVWAGWEGIAHDARVLREVAFNPTSGFPFPSQDKYYLCDAAYANTRGFMTPFRNTRYWLADFRRRRALAKEEKFNHSHAQLRNVIERAFGVLKARFPILKQMAPYPFRIQRNIAIACFAIHNFIRRCNLQDELFMEYDNNPMLVNEAEEQIEGGEEEEMNATP</sequence>
<evidence type="ECO:0000313" key="8">
    <source>
        <dbReference type="Proteomes" id="UP001172457"/>
    </source>
</evidence>
<dbReference type="Proteomes" id="UP001172457">
    <property type="component" value="Chromosome 7"/>
</dbReference>
<dbReference type="Pfam" id="PF12776">
    <property type="entry name" value="Myb_DNA-bind_3"/>
    <property type="match status" value="1"/>
</dbReference>
<evidence type="ECO:0000256" key="1">
    <source>
        <dbReference type="ARBA" id="ARBA00001968"/>
    </source>
</evidence>
<evidence type="ECO:0000256" key="2">
    <source>
        <dbReference type="ARBA" id="ARBA00022723"/>
    </source>
</evidence>
<gene>
    <name evidence="7" type="ORF">OSB04_028434</name>
</gene>
<protein>
    <recommendedName>
        <fullName evidence="9">Transposase</fullName>
    </recommendedName>
</protein>
<dbReference type="AlphaFoldDB" id="A0AA38T0J8"/>
<reference evidence="7" key="1">
    <citation type="submission" date="2023-03" db="EMBL/GenBank/DDBJ databases">
        <title>Chromosome-scale reference genome and RAD-based genetic map of yellow starthistle (Centaurea solstitialis) reveal putative structural variation and QTLs associated with invader traits.</title>
        <authorList>
            <person name="Reatini B."/>
            <person name="Cang F.A."/>
            <person name="Jiang Q."/>
            <person name="Mckibben M.T.W."/>
            <person name="Barker M.S."/>
            <person name="Rieseberg L.H."/>
            <person name="Dlugosch K.M."/>
        </authorList>
    </citation>
    <scope>NUCLEOTIDE SEQUENCE</scope>
    <source>
        <strain evidence="7">CAN-66</strain>
        <tissue evidence="7">Leaf</tissue>
    </source>
</reference>
<dbReference type="InterPro" id="IPR024752">
    <property type="entry name" value="Myb/SANT-like_dom"/>
</dbReference>